<reference evidence="2 3" key="1">
    <citation type="submission" date="2017-12" db="EMBL/GenBank/DDBJ databases">
        <title>Genomes of bacteria within cyanobacterial aggregates.</title>
        <authorList>
            <person name="Cai H."/>
        </authorList>
    </citation>
    <scope>NUCLEOTIDE SEQUENCE [LARGE SCALE GENOMIC DNA]</scope>
    <source>
        <strain evidence="2 3">TH16</strain>
    </source>
</reference>
<dbReference type="KEGG" id="ncb:C0V82_13635"/>
<keyword evidence="3" id="KW-1185">Reference proteome</keyword>
<protein>
    <recommendedName>
        <fullName evidence="1">Integrase catalytic domain-containing protein</fullName>
    </recommendedName>
</protein>
<evidence type="ECO:0000313" key="2">
    <source>
        <dbReference type="EMBL" id="AUN31869.1"/>
    </source>
</evidence>
<dbReference type="InterPro" id="IPR012337">
    <property type="entry name" value="RNaseH-like_sf"/>
</dbReference>
<dbReference type="Pfam" id="PF13683">
    <property type="entry name" value="rve_3"/>
    <property type="match status" value="1"/>
</dbReference>
<name>A0A2K9NFL1_9PROT</name>
<dbReference type="OrthoDB" id="7362268at2"/>
<dbReference type="SUPFAM" id="SSF53098">
    <property type="entry name" value="Ribonuclease H-like"/>
    <property type="match status" value="1"/>
</dbReference>
<proteinExistence type="predicted"/>
<dbReference type="AlphaFoldDB" id="A0A2K9NFL1"/>
<evidence type="ECO:0000313" key="3">
    <source>
        <dbReference type="Proteomes" id="UP000234752"/>
    </source>
</evidence>
<gene>
    <name evidence="2" type="ORF">C0V82_13635</name>
</gene>
<dbReference type="Proteomes" id="UP000234752">
    <property type="component" value="Chromosome eg_1"/>
</dbReference>
<feature type="domain" description="Integrase catalytic" evidence="1">
    <location>
        <begin position="6"/>
        <end position="35"/>
    </location>
</feature>
<organism evidence="2 3">
    <name type="scientific">Niveispirillum cyanobacteriorum</name>
    <dbReference type="NCBI Taxonomy" id="1612173"/>
    <lineage>
        <taxon>Bacteria</taxon>
        <taxon>Pseudomonadati</taxon>
        <taxon>Pseudomonadota</taxon>
        <taxon>Alphaproteobacteria</taxon>
        <taxon>Rhodospirillales</taxon>
        <taxon>Azospirillaceae</taxon>
        <taxon>Niveispirillum</taxon>
    </lineage>
</organism>
<sequence length="57" mass="6081">MRAYDTGSAARAGIGAWLAAYNSQRPHQGLAYQTPDEVYFRRPGRTGLAPSTLAVAA</sequence>
<evidence type="ECO:0000259" key="1">
    <source>
        <dbReference type="Pfam" id="PF13683"/>
    </source>
</evidence>
<dbReference type="EMBL" id="CP025611">
    <property type="protein sequence ID" value="AUN31869.1"/>
    <property type="molecule type" value="Genomic_DNA"/>
</dbReference>
<dbReference type="InterPro" id="IPR001584">
    <property type="entry name" value="Integrase_cat-core"/>
</dbReference>
<dbReference type="GO" id="GO:0015074">
    <property type="term" value="P:DNA integration"/>
    <property type="evidence" value="ECO:0007669"/>
    <property type="project" value="InterPro"/>
</dbReference>
<accession>A0A2K9NFL1</accession>